<evidence type="ECO:0000256" key="4">
    <source>
        <dbReference type="ARBA" id="ARBA00023136"/>
    </source>
</evidence>
<dbReference type="GO" id="GO:0030416">
    <property type="term" value="P:methylamine metabolic process"/>
    <property type="evidence" value="ECO:0007669"/>
    <property type="project" value="InterPro"/>
</dbReference>
<protein>
    <recommendedName>
        <fullName evidence="6">Methylamine utilisation protein MauE domain-containing protein</fullName>
    </recommendedName>
</protein>
<keyword evidence="4 5" id="KW-0472">Membrane</keyword>
<evidence type="ECO:0000259" key="6">
    <source>
        <dbReference type="Pfam" id="PF07291"/>
    </source>
</evidence>
<evidence type="ECO:0000256" key="3">
    <source>
        <dbReference type="ARBA" id="ARBA00022989"/>
    </source>
</evidence>
<evidence type="ECO:0000256" key="1">
    <source>
        <dbReference type="ARBA" id="ARBA00004141"/>
    </source>
</evidence>
<dbReference type="InterPro" id="IPR009908">
    <property type="entry name" value="Methylamine_util_MauE"/>
</dbReference>
<sequence length="143" mass="16048">MKAKTLPTILSAILITLFLYTALSKLLDFEQFRKQMSNQNIPKWSAGLLAWGIVSSEIMAVILLATEKYRLWGLYTSALLMVVFSGYMVLVLLDFFDRVPCSCGGVLNSMNFGAHLLFNLAFLTITILAIALTRKSQQHRARV</sequence>
<evidence type="ECO:0000256" key="5">
    <source>
        <dbReference type="SAM" id="Phobius"/>
    </source>
</evidence>
<dbReference type="RefSeq" id="WP_244819620.1">
    <property type="nucleotide sequence ID" value="NZ_CP112998.1"/>
</dbReference>
<evidence type="ECO:0000313" key="8">
    <source>
        <dbReference type="Proteomes" id="UP001164653"/>
    </source>
</evidence>
<feature type="transmembrane region" description="Helical" evidence="5">
    <location>
        <begin position="48"/>
        <end position="65"/>
    </location>
</feature>
<feature type="transmembrane region" description="Helical" evidence="5">
    <location>
        <begin position="72"/>
        <end position="92"/>
    </location>
</feature>
<keyword evidence="3 5" id="KW-1133">Transmembrane helix</keyword>
<feature type="domain" description="Methylamine utilisation protein MauE" evidence="6">
    <location>
        <begin position="5"/>
        <end position="131"/>
    </location>
</feature>
<evidence type="ECO:0000313" key="7">
    <source>
        <dbReference type="EMBL" id="WAC13267.1"/>
    </source>
</evidence>
<reference evidence="7" key="1">
    <citation type="submission" date="2022-11" db="EMBL/GenBank/DDBJ databases">
        <title>Dyadobacter pollutisoli sp. nov., isolated from plastic dumped soil.</title>
        <authorList>
            <person name="Kim J.M."/>
            <person name="Kim K.R."/>
            <person name="Lee J.K."/>
            <person name="Hao L."/>
            <person name="Jeon C.O."/>
        </authorList>
    </citation>
    <scope>NUCLEOTIDE SEQUENCE</scope>
    <source>
        <strain evidence="7">U1</strain>
    </source>
</reference>
<keyword evidence="8" id="KW-1185">Reference proteome</keyword>
<organism evidence="7 8">
    <name type="scientific">Dyadobacter pollutisoli</name>
    <dbReference type="NCBI Taxonomy" id="2910158"/>
    <lineage>
        <taxon>Bacteria</taxon>
        <taxon>Pseudomonadati</taxon>
        <taxon>Bacteroidota</taxon>
        <taxon>Cytophagia</taxon>
        <taxon>Cytophagales</taxon>
        <taxon>Spirosomataceae</taxon>
        <taxon>Dyadobacter</taxon>
    </lineage>
</organism>
<proteinExistence type="predicted"/>
<dbReference type="Proteomes" id="UP001164653">
    <property type="component" value="Chromosome"/>
</dbReference>
<dbReference type="GO" id="GO:0016020">
    <property type="term" value="C:membrane"/>
    <property type="evidence" value="ECO:0007669"/>
    <property type="project" value="UniProtKB-SubCell"/>
</dbReference>
<name>A0A9E8NE17_9BACT</name>
<gene>
    <name evidence="7" type="ORF">ON006_04740</name>
</gene>
<dbReference type="KEGG" id="dpf:ON006_04740"/>
<evidence type="ECO:0000256" key="2">
    <source>
        <dbReference type="ARBA" id="ARBA00022692"/>
    </source>
</evidence>
<dbReference type="Pfam" id="PF07291">
    <property type="entry name" value="MauE"/>
    <property type="match status" value="1"/>
</dbReference>
<accession>A0A9E8NE17</accession>
<comment type="subcellular location">
    <subcellularLocation>
        <location evidence="1">Membrane</location>
        <topology evidence="1">Multi-pass membrane protein</topology>
    </subcellularLocation>
</comment>
<dbReference type="EMBL" id="CP112998">
    <property type="protein sequence ID" value="WAC13267.1"/>
    <property type="molecule type" value="Genomic_DNA"/>
</dbReference>
<dbReference type="AlphaFoldDB" id="A0A9E8NE17"/>
<keyword evidence="2 5" id="KW-0812">Transmembrane</keyword>
<feature type="transmembrane region" description="Helical" evidence="5">
    <location>
        <begin position="112"/>
        <end position="132"/>
    </location>
</feature>